<feature type="compositionally biased region" description="Acidic residues" evidence="8">
    <location>
        <begin position="175"/>
        <end position="196"/>
    </location>
</feature>
<dbReference type="EMBL" id="JANBVN010000016">
    <property type="protein sequence ID" value="KAJ9161984.1"/>
    <property type="molecule type" value="Genomic_DNA"/>
</dbReference>
<feature type="compositionally biased region" description="Basic and acidic residues" evidence="8">
    <location>
        <begin position="460"/>
        <end position="485"/>
    </location>
</feature>
<dbReference type="InterPro" id="IPR007276">
    <property type="entry name" value="Nop14"/>
</dbReference>
<proteinExistence type="inferred from homology"/>
<keyword evidence="5" id="KW-0539">Nucleus</keyword>
<comment type="subcellular location">
    <subcellularLocation>
        <location evidence="1">Nucleus</location>
        <location evidence="1">Nucleolus</location>
    </subcellularLocation>
</comment>
<organism evidence="9 10">
    <name type="scientific">Coniochaeta hoffmannii</name>
    <dbReference type="NCBI Taxonomy" id="91930"/>
    <lineage>
        <taxon>Eukaryota</taxon>
        <taxon>Fungi</taxon>
        <taxon>Dikarya</taxon>
        <taxon>Ascomycota</taxon>
        <taxon>Pezizomycotina</taxon>
        <taxon>Sordariomycetes</taxon>
        <taxon>Sordariomycetidae</taxon>
        <taxon>Coniochaetales</taxon>
        <taxon>Coniochaetaceae</taxon>
        <taxon>Coniochaeta</taxon>
    </lineage>
</organism>
<keyword evidence="3" id="KW-0690">Ribosome biogenesis</keyword>
<feature type="compositionally biased region" description="Basic and acidic residues" evidence="8">
    <location>
        <begin position="321"/>
        <end position="350"/>
    </location>
</feature>
<accession>A0AA38RXW1</accession>
<dbReference type="AlphaFoldDB" id="A0AA38RXW1"/>
<dbReference type="GO" id="GO:0030490">
    <property type="term" value="P:maturation of SSU-rRNA"/>
    <property type="evidence" value="ECO:0007669"/>
    <property type="project" value="TreeGrafter"/>
</dbReference>
<gene>
    <name evidence="9" type="ORF">NKR19_g1686</name>
</gene>
<feature type="compositionally biased region" description="Acidic residues" evidence="8">
    <location>
        <begin position="404"/>
        <end position="433"/>
    </location>
</feature>
<dbReference type="PANTHER" id="PTHR23183:SF0">
    <property type="entry name" value="NUCLEOLAR PROTEIN 14"/>
    <property type="match status" value="1"/>
</dbReference>
<comment type="caution">
    <text evidence="9">The sequence shown here is derived from an EMBL/GenBank/DDBJ whole genome shotgun (WGS) entry which is preliminary data.</text>
</comment>
<evidence type="ECO:0000256" key="7">
    <source>
        <dbReference type="SAM" id="Coils"/>
    </source>
</evidence>
<feature type="coiled-coil region" evidence="7">
    <location>
        <begin position="846"/>
        <end position="877"/>
    </location>
</feature>
<feature type="compositionally biased region" description="Acidic residues" evidence="8">
    <location>
        <begin position="441"/>
        <end position="454"/>
    </location>
</feature>
<dbReference type="GO" id="GO:0032040">
    <property type="term" value="C:small-subunit processome"/>
    <property type="evidence" value="ECO:0007669"/>
    <property type="project" value="InterPro"/>
</dbReference>
<feature type="compositionally biased region" description="Acidic residues" evidence="8">
    <location>
        <begin position="351"/>
        <end position="361"/>
    </location>
</feature>
<reference evidence="9" key="1">
    <citation type="submission" date="2022-07" db="EMBL/GenBank/DDBJ databases">
        <title>Fungi with potential for degradation of polypropylene.</title>
        <authorList>
            <person name="Gostincar C."/>
        </authorList>
    </citation>
    <scope>NUCLEOTIDE SEQUENCE</scope>
    <source>
        <strain evidence="9">EXF-13287</strain>
    </source>
</reference>
<feature type="region of interest" description="Disordered" evidence="8">
    <location>
        <begin position="275"/>
        <end position="296"/>
    </location>
</feature>
<keyword evidence="4" id="KW-0698">rRNA processing</keyword>
<keyword evidence="10" id="KW-1185">Reference proteome</keyword>
<dbReference type="PANTHER" id="PTHR23183">
    <property type="entry name" value="NOP14"/>
    <property type="match status" value="1"/>
</dbReference>
<name>A0AA38RXW1_9PEZI</name>
<dbReference type="GO" id="GO:0030692">
    <property type="term" value="C:Noc4p-Nop14p complex"/>
    <property type="evidence" value="ECO:0007669"/>
    <property type="project" value="TreeGrafter"/>
</dbReference>
<protein>
    <submittedName>
        <fullName evidence="9">Nop14-like protein</fullName>
    </submittedName>
</protein>
<feature type="region of interest" description="Disordered" evidence="8">
    <location>
        <begin position="310"/>
        <end position="489"/>
    </location>
</feature>
<feature type="region of interest" description="Disordered" evidence="8">
    <location>
        <begin position="175"/>
        <end position="231"/>
    </location>
</feature>
<evidence type="ECO:0000256" key="3">
    <source>
        <dbReference type="ARBA" id="ARBA00022517"/>
    </source>
</evidence>
<evidence type="ECO:0000256" key="1">
    <source>
        <dbReference type="ARBA" id="ARBA00004604"/>
    </source>
</evidence>
<comment type="similarity">
    <text evidence="2">Belongs to the NOP14 family.</text>
</comment>
<comment type="function">
    <text evidence="6">Involved in nucleolar processing of pre-18S ribosomal RNA. Has a role in the nuclear export of 40S pre-ribosomal subunit to the cytoplasm.</text>
</comment>
<evidence type="ECO:0000256" key="8">
    <source>
        <dbReference type="SAM" id="MobiDB-lite"/>
    </source>
</evidence>
<evidence type="ECO:0000256" key="4">
    <source>
        <dbReference type="ARBA" id="ARBA00022552"/>
    </source>
</evidence>
<feature type="region of interest" description="Disordered" evidence="8">
    <location>
        <begin position="59"/>
        <end position="97"/>
    </location>
</feature>
<dbReference type="Proteomes" id="UP001174691">
    <property type="component" value="Unassembled WGS sequence"/>
</dbReference>
<evidence type="ECO:0000313" key="9">
    <source>
        <dbReference type="EMBL" id="KAJ9161984.1"/>
    </source>
</evidence>
<feature type="region of interest" description="Disordered" evidence="8">
    <location>
        <begin position="899"/>
        <end position="926"/>
    </location>
</feature>
<dbReference type="Pfam" id="PF04147">
    <property type="entry name" value="Nop14"/>
    <property type="match status" value="1"/>
</dbReference>
<evidence type="ECO:0000256" key="5">
    <source>
        <dbReference type="ARBA" id="ARBA00023242"/>
    </source>
</evidence>
<feature type="compositionally biased region" description="Basic and acidic residues" evidence="8">
    <location>
        <begin position="30"/>
        <end position="43"/>
    </location>
</feature>
<feature type="compositionally biased region" description="Acidic residues" evidence="8">
    <location>
        <begin position="210"/>
        <end position="221"/>
    </location>
</feature>
<evidence type="ECO:0000256" key="2">
    <source>
        <dbReference type="ARBA" id="ARBA00007466"/>
    </source>
</evidence>
<keyword evidence="7" id="KW-0175">Coiled coil</keyword>
<feature type="region of interest" description="Disordered" evidence="8">
    <location>
        <begin position="1"/>
        <end position="43"/>
    </location>
</feature>
<evidence type="ECO:0000256" key="6">
    <source>
        <dbReference type="ARBA" id="ARBA00024695"/>
    </source>
</evidence>
<feature type="compositionally biased region" description="Basic and acidic residues" evidence="8">
    <location>
        <begin position="907"/>
        <end position="919"/>
    </location>
</feature>
<feature type="compositionally biased region" description="Basic and acidic residues" evidence="8">
    <location>
        <begin position="371"/>
        <end position="380"/>
    </location>
</feature>
<sequence length="926" mass="105603">MAGSQLKRLKASLREQGIIGPQQSKKQKRKQAEDLKGRNDKRLQRSAVLENIREQFNPFQFKTNARGPKFDVTTNKPASSGLAIKGRPGLSKAMGEQQRRETLLVEMERRNKVGGIIDRRFGEDDPNMTPEEKALQRFTLEKQRLHKKRSMFDLEDDDDAGVALTHFGKKLDLDGEPIVDDFDEDDLPSGDEDDSETERKRLKRQRWESVAEEAEERDNEEPERKKTKKEVMEEVIAKSKLHKYERQAAKEEDEELRAELDKDLSDVRNLLFSRWKPGQEDKNPNEKPLIPGLEKSALEKEYDVRLRQMIQDQRAKPAMRTKTEEEIAEKAAEKLKELEEKRLKRMRGEEVSDDEESDEDETKSKKKKKGKLADADHRMDDEEDDEFGLGAGIKKLRPTAAELGFDDEDDFEIDDDLVAGSDAELEFDSDDDMSSIASDDGALEGGDDDNDDDDFAKYLAEVDQKEQKDRISREADNMPTEKDSDGVPYTFSCPESFGELERTLRMIPESKYPTVVQRIRALYHPKLAASNKEKMANFSRALVKYIGYMSRGEPNYAVVETLIRHVHSLAKTYPIEIANEFREMLKEVSIGEDKTAPFNLDSGHLVLLTAVGTIFPTSDHFHQVVTPAMLVISRYLGQGVPTSLSHYATGAYLAILALQFQQLSKRYVPELINFCLDTMCALAPEKISSNPAFFHMLEPPAGCRIRKCQNKAPRRLNYKDTKGYTGPTGKTDPDIQKLSILNTTLSILKAAAETWSGKAAFTETFSPALPVISHLLSPSCRPHLPATLIASLTQTSSYLAHALKAAHLARRNLELHHHKPLAIKTAVPKFEDSFDPDKHYDPDRERAELAKLRAEHKREKKGAMRELRKDARFLARENLQRKKIVDEAYEKKYKRLVAEIQSTEGKASNDYDREREARRRSNKRRG</sequence>
<evidence type="ECO:0000313" key="10">
    <source>
        <dbReference type="Proteomes" id="UP001174691"/>
    </source>
</evidence>